<dbReference type="Proteomes" id="UP000295727">
    <property type="component" value="Plasmid unnamed1"/>
</dbReference>
<keyword evidence="9" id="KW-1185">Reference proteome</keyword>
<dbReference type="GO" id="GO:0003700">
    <property type="term" value="F:DNA-binding transcription factor activity"/>
    <property type="evidence" value="ECO:0007669"/>
    <property type="project" value="TreeGrafter"/>
</dbReference>
<sequence length="234" mass="25644">MTERKESSTRKRRTSSATPSAGAASSTGAAPDSLRAQGVRTRNAIIRVARKLLLENGPMDFSLRAVALKAGISVSNLQYYFPTRPAVLRAVMAPVIDAYLDALKQALQSDVSPRATIEAMLDMGLQDAKDSKNIPLWWHFFSLASTDPECAQMRDDWYDTLTSEFAKVIRAANPERGAAESAHIAVLLISMADGMTLHLATTRSKRAYMRGFEAMYLETARSLVWGKTVDAETA</sequence>
<evidence type="ECO:0000256" key="6">
    <source>
        <dbReference type="SAM" id="MobiDB-lite"/>
    </source>
</evidence>
<keyword evidence="3 5" id="KW-0238">DNA-binding</keyword>
<name>A0A4P7DAY7_9BURK</name>
<dbReference type="InterPro" id="IPR009057">
    <property type="entry name" value="Homeodomain-like_sf"/>
</dbReference>
<keyword evidence="8" id="KW-0614">Plasmid</keyword>
<protein>
    <submittedName>
        <fullName evidence="8">TetR/AcrR family transcriptional regulator</fullName>
    </submittedName>
</protein>
<feature type="region of interest" description="Disordered" evidence="6">
    <location>
        <begin position="1"/>
        <end position="34"/>
    </location>
</feature>
<evidence type="ECO:0000256" key="1">
    <source>
        <dbReference type="ARBA" id="ARBA00022491"/>
    </source>
</evidence>
<evidence type="ECO:0000256" key="2">
    <source>
        <dbReference type="ARBA" id="ARBA00023015"/>
    </source>
</evidence>
<geneLocation type="plasmid" evidence="8 9">
    <name>unnamed1</name>
</geneLocation>
<accession>A0A4P7DAY7</accession>
<evidence type="ECO:0000256" key="3">
    <source>
        <dbReference type="ARBA" id="ARBA00023125"/>
    </source>
</evidence>
<keyword evidence="2" id="KW-0805">Transcription regulation</keyword>
<dbReference type="SUPFAM" id="SSF46689">
    <property type="entry name" value="Homeodomain-like"/>
    <property type="match status" value="1"/>
</dbReference>
<dbReference type="InterPro" id="IPR001647">
    <property type="entry name" value="HTH_TetR"/>
</dbReference>
<dbReference type="InterPro" id="IPR050109">
    <property type="entry name" value="HTH-type_TetR-like_transc_reg"/>
</dbReference>
<dbReference type="PANTHER" id="PTHR30055">
    <property type="entry name" value="HTH-TYPE TRANSCRIPTIONAL REGULATOR RUTR"/>
    <property type="match status" value="1"/>
</dbReference>
<dbReference type="Gene3D" id="1.10.357.10">
    <property type="entry name" value="Tetracycline Repressor, domain 2"/>
    <property type="match status" value="1"/>
</dbReference>
<dbReference type="SUPFAM" id="SSF48498">
    <property type="entry name" value="Tetracyclin repressor-like, C-terminal domain"/>
    <property type="match status" value="1"/>
</dbReference>
<dbReference type="Pfam" id="PF00440">
    <property type="entry name" value="TetR_N"/>
    <property type="match status" value="1"/>
</dbReference>
<evidence type="ECO:0000256" key="4">
    <source>
        <dbReference type="ARBA" id="ARBA00023163"/>
    </source>
</evidence>
<proteinExistence type="predicted"/>
<gene>
    <name evidence="8" type="ORF">E1956_42800</name>
</gene>
<dbReference type="OrthoDB" id="8586619at2"/>
<dbReference type="GO" id="GO:0000976">
    <property type="term" value="F:transcription cis-regulatory region binding"/>
    <property type="evidence" value="ECO:0007669"/>
    <property type="project" value="TreeGrafter"/>
</dbReference>
<dbReference type="PROSITE" id="PS50977">
    <property type="entry name" value="HTH_TETR_2"/>
    <property type="match status" value="1"/>
</dbReference>
<dbReference type="InterPro" id="IPR036271">
    <property type="entry name" value="Tet_transcr_reg_TetR-rel_C_sf"/>
</dbReference>
<evidence type="ECO:0000256" key="5">
    <source>
        <dbReference type="PROSITE-ProRule" id="PRU00335"/>
    </source>
</evidence>
<feature type="compositionally biased region" description="Low complexity" evidence="6">
    <location>
        <begin position="15"/>
        <end position="31"/>
    </location>
</feature>
<dbReference type="Pfam" id="PF13977">
    <property type="entry name" value="TetR_C_6"/>
    <property type="match status" value="1"/>
</dbReference>
<evidence type="ECO:0000259" key="7">
    <source>
        <dbReference type="PROSITE" id="PS50977"/>
    </source>
</evidence>
<organism evidence="8 9">
    <name type="scientific">Paraburkholderia pallida</name>
    <dbReference type="NCBI Taxonomy" id="2547399"/>
    <lineage>
        <taxon>Bacteria</taxon>
        <taxon>Pseudomonadati</taxon>
        <taxon>Pseudomonadota</taxon>
        <taxon>Betaproteobacteria</taxon>
        <taxon>Burkholderiales</taxon>
        <taxon>Burkholderiaceae</taxon>
        <taxon>Paraburkholderia</taxon>
    </lineage>
</organism>
<dbReference type="InterPro" id="IPR039538">
    <property type="entry name" value="BetI_C"/>
</dbReference>
<feature type="domain" description="HTH tetR-type" evidence="7">
    <location>
        <begin position="39"/>
        <end position="99"/>
    </location>
</feature>
<feature type="DNA-binding region" description="H-T-H motif" evidence="5">
    <location>
        <begin position="62"/>
        <end position="81"/>
    </location>
</feature>
<dbReference type="KEGG" id="ppai:E1956_42800"/>
<dbReference type="PANTHER" id="PTHR30055:SF234">
    <property type="entry name" value="HTH-TYPE TRANSCRIPTIONAL REGULATOR BETI"/>
    <property type="match status" value="1"/>
</dbReference>
<evidence type="ECO:0000313" key="9">
    <source>
        <dbReference type="Proteomes" id="UP000295727"/>
    </source>
</evidence>
<dbReference type="EMBL" id="CP038152">
    <property type="protein sequence ID" value="QBR03942.1"/>
    <property type="molecule type" value="Genomic_DNA"/>
</dbReference>
<keyword evidence="1" id="KW-0678">Repressor</keyword>
<dbReference type="RefSeq" id="WP_134759844.1">
    <property type="nucleotide sequence ID" value="NZ_CP038152.1"/>
</dbReference>
<keyword evidence="4" id="KW-0804">Transcription</keyword>
<evidence type="ECO:0000313" key="8">
    <source>
        <dbReference type="EMBL" id="QBR03942.1"/>
    </source>
</evidence>
<dbReference type="AlphaFoldDB" id="A0A4P7DAY7"/>
<reference evidence="8 9" key="1">
    <citation type="submission" date="2019-03" db="EMBL/GenBank/DDBJ databases">
        <title>Paraburkholderia sp. 7MH5, isolated from subtropical forest soil.</title>
        <authorList>
            <person name="Gao Z.-H."/>
            <person name="Qiu L.-H."/>
        </authorList>
    </citation>
    <scope>NUCLEOTIDE SEQUENCE [LARGE SCALE GENOMIC DNA]</scope>
    <source>
        <strain evidence="8 9">7MH5</strain>
        <plasmid evidence="8 9">unnamed1</plasmid>
    </source>
</reference>